<comment type="caution">
    <text evidence="1">The sequence shown here is derived from an EMBL/GenBank/DDBJ whole genome shotgun (WGS) entry which is preliminary data.</text>
</comment>
<dbReference type="AlphaFoldDB" id="A0AAV1P1Q7"/>
<proteinExistence type="predicted"/>
<protein>
    <submittedName>
        <fullName evidence="1">Uncharacterized protein LOC122760004</fullName>
    </submittedName>
</protein>
<organism evidence="1 2">
    <name type="scientific">Scomber scombrus</name>
    <name type="common">Atlantic mackerel</name>
    <name type="synonym">Scomber vernalis</name>
    <dbReference type="NCBI Taxonomy" id="13677"/>
    <lineage>
        <taxon>Eukaryota</taxon>
        <taxon>Metazoa</taxon>
        <taxon>Chordata</taxon>
        <taxon>Craniata</taxon>
        <taxon>Vertebrata</taxon>
        <taxon>Euteleostomi</taxon>
        <taxon>Actinopterygii</taxon>
        <taxon>Neopterygii</taxon>
        <taxon>Teleostei</taxon>
        <taxon>Neoteleostei</taxon>
        <taxon>Acanthomorphata</taxon>
        <taxon>Pelagiaria</taxon>
        <taxon>Scombriformes</taxon>
        <taxon>Scombridae</taxon>
        <taxon>Scomber</taxon>
    </lineage>
</organism>
<accession>A0AAV1P1Q7</accession>
<name>A0AAV1P1Q7_SCOSC</name>
<dbReference type="EMBL" id="CAWUFR010000084">
    <property type="protein sequence ID" value="CAK6965473.1"/>
    <property type="molecule type" value="Genomic_DNA"/>
</dbReference>
<evidence type="ECO:0000313" key="2">
    <source>
        <dbReference type="Proteomes" id="UP001314229"/>
    </source>
</evidence>
<evidence type="ECO:0000313" key="1">
    <source>
        <dbReference type="EMBL" id="CAK6965473.1"/>
    </source>
</evidence>
<keyword evidence="2" id="KW-1185">Reference proteome</keyword>
<sequence>MQFFRHQASGTNPTLYQYRNSGYLALLSMDTIPDAYMDEYAAFVFCPEGTAKMQENAVSKISRAKVFLKYLTLGWSTTLYWNWEFLFNIPLLKSYPAILRRVGLAPTTVILYVGQAISFMEYFRATPPKHSRITTGQTKVVIRELQKLNKDLGRTVLGHQSLVKQNKGLKLVPKEDLARCQCLARKKIPSLLEDIEKAPARDPRTRYRFFGYLAAYLSSIYGHRTGVLTRMRLREVKEAIGNDETGYLINVMEHKTVRKFGTAQIYLEASEYQWFRDWIRLRSSYPAILRRVGLAPTTVILYAGQAISFMEYFRATPLKHSRITTGQTKVVIRELQKLNKDLGRTVLGHQSLVKQNKGLKLVPKEDLARCQCLARQKIPLTLISEDIEKVPARDPRIRYRFFGYLAAYLSSIYGHRTGVLTRMRLREVKEAIGNEEKGYLINVMEHKTVRKFGTAQIYLEASEYQWFRDWIRLRSRCVAKNGYFFSSFGRGEAKNMNFESNDAEVRQNLSSFMCHSAETQERFYALHKNLKLPLLPPQHLLPPHLRRKRWRRKSKQVESM</sequence>
<reference evidence="1 2" key="1">
    <citation type="submission" date="2024-01" db="EMBL/GenBank/DDBJ databases">
        <authorList>
            <person name="Alioto T."/>
            <person name="Alioto T."/>
            <person name="Gomez Garrido J."/>
        </authorList>
    </citation>
    <scope>NUCLEOTIDE SEQUENCE [LARGE SCALE GENOMIC DNA]</scope>
</reference>
<dbReference type="Proteomes" id="UP001314229">
    <property type="component" value="Unassembled WGS sequence"/>
</dbReference>
<gene>
    <name evidence="1" type="ORF">FSCOSCO3_A027899</name>
</gene>
<dbReference type="PANTHER" id="PTHR47306:SF2">
    <property type="entry name" value="CORE-BINDING (CB) DOMAIN-CONTAINING PROTEIN"/>
    <property type="match status" value="1"/>
</dbReference>
<dbReference type="PANTHER" id="PTHR47306">
    <property type="entry name" value="SI:CH211-178J18.4-RELATED"/>
    <property type="match status" value="1"/>
</dbReference>